<reference evidence="1 2" key="1">
    <citation type="submission" date="2018-06" db="EMBL/GenBank/DDBJ databases">
        <authorList>
            <consortium name="Pathogen Informatics"/>
            <person name="Doyle S."/>
        </authorList>
    </citation>
    <scope>NUCLEOTIDE SEQUENCE [LARGE SCALE GENOMIC DNA]</scope>
    <source>
        <strain evidence="1 2">NCTC9075</strain>
    </source>
</reference>
<proteinExistence type="predicted"/>
<evidence type="ECO:0000313" key="1">
    <source>
        <dbReference type="EMBL" id="STP18134.1"/>
    </source>
</evidence>
<name>A0A377K198_ECOLX</name>
<organism evidence="1 2">
    <name type="scientific">Escherichia coli</name>
    <dbReference type="NCBI Taxonomy" id="562"/>
    <lineage>
        <taxon>Bacteria</taxon>
        <taxon>Pseudomonadati</taxon>
        <taxon>Pseudomonadota</taxon>
        <taxon>Gammaproteobacteria</taxon>
        <taxon>Enterobacterales</taxon>
        <taxon>Enterobacteriaceae</taxon>
        <taxon>Escherichia</taxon>
    </lineage>
</organism>
<dbReference type="RefSeq" id="WP_001539494.1">
    <property type="nucleotide sequence ID" value="NZ_CP059339.1"/>
</dbReference>
<gene>
    <name evidence="1" type="ORF">NCTC9075_01574</name>
</gene>
<dbReference type="Proteomes" id="UP000254181">
    <property type="component" value="Unassembled WGS sequence"/>
</dbReference>
<accession>A0A377K198</accession>
<protein>
    <submittedName>
        <fullName evidence="1">Uncharacterized protein</fullName>
    </submittedName>
</protein>
<evidence type="ECO:0000313" key="2">
    <source>
        <dbReference type="Proteomes" id="UP000254181"/>
    </source>
</evidence>
<dbReference type="EMBL" id="UGEM01000004">
    <property type="protein sequence ID" value="STP18134.1"/>
    <property type="molecule type" value="Genomic_DNA"/>
</dbReference>
<dbReference type="Gene3D" id="2.60.40.2970">
    <property type="match status" value="1"/>
</dbReference>
<sequence>MLFFSFADESYFSIIYGYGKLNGVDYPHIYSLSLENKKSYYVLSSFDNNKEQNLHKIFAYLSVEKKKYQVLAKVTFNNLSKESYFVHRNRITLDNDDAEVGIISSMCGKTFAITTNNVLLDYLSSKCEFDEYNFDHDWIEIPARQSRVFSFILNDAYVFLPGEHRYDIGSLEYYFTDVRWIRKKKIYRSLFDIMKFRVGICSSRLGGDYLFQKDNGYCASEDEDSINIEYFLWRFGLNGGIEKMYFNIRTNQVVIDIDGSDVHSLYDN</sequence>
<dbReference type="AlphaFoldDB" id="A0A377K198"/>